<dbReference type="GO" id="GO:0015031">
    <property type="term" value="P:protein transport"/>
    <property type="evidence" value="ECO:0007669"/>
    <property type="project" value="UniProtKB-KW"/>
</dbReference>
<evidence type="ECO:0000256" key="4">
    <source>
        <dbReference type="ARBA" id="ARBA00016507"/>
    </source>
</evidence>
<evidence type="ECO:0000256" key="6">
    <source>
        <dbReference type="ARBA" id="ARBA00022490"/>
    </source>
</evidence>
<comment type="function">
    <text evidence="1">Needed for flagellar regrowth and assembly.</text>
</comment>
<feature type="compositionally biased region" description="Low complexity" evidence="10">
    <location>
        <begin position="89"/>
        <end position="101"/>
    </location>
</feature>
<keyword evidence="5" id="KW-0813">Transport</keyword>
<dbReference type="GO" id="GO:0005829">
    <property type="term" value="C:cytosol"/>
    <property type="evidence" value="ECO:0007669"/>
    <property type="project" value="TreeGrafter"/>
</dbReference>
<evidence type="ECO:0000256" key="7">
    <source>
        <dbReference type="ARBA" id="ARBA00022795"/>
    </source>
</evidence>
<keyword evidence="12" id="KW-0966">Cell projection</keyword>
<name>A0A1B7L8F8_9ENTR</name>
<protein>
    <recommendedName>
        <fullName evidence="4">Flagellar assembly protein FliH</fullName>
    </recommendedName>
</protein>
<evidence type="ECO:0000256" key="5">
    <source>
        <dbReference type="ARBA" id="ARBA00022448"/>
    </source>
</evidence>
<dbReference type="GO" id="GO:0044781">
    <property type="term" value="P:bacterial-type flagellum organization"/>
    <property type="evidence" value="ECO:0007669"/>
    <property type="project" value="UniProtKB-KW"/>
</dbReference>
<dbReference type="NCBIfam" id="NF004266">
    <property type="entry name" value="PRK05687.1-1"/>
    <property type="match status" value="1"/>
</dbReference>
<dbReference type="Pfam" id="PF02108">
    <property type="entry name" value="FliH"/>
    <property type="match status" value="1"/>
</dbReference>
<dbReference type="Proteomes" id="UP000078225">
    <property type="component" value="Unassembled WGS sequence"/>
</dbReference>
<organism evidence="12 13">
    <name type="scientific">Mangrovibacter phragmitis</name>
    <dbReference type="NCBI Taxonomy" id="1691903"/>
    <lineage>
        <taxon>Bacteria</taxon>
        <taxon>Pseudomonadati</taxon>
        <taxon>Pseudomonadota</taxon>
        <taxon>Gammaproteobacteria</taxon>
        <taxon>Enterobacterales</taxon>
        <taxon>Enterobacteriaceae</taxon>
        <taxon>Mangrovibacter</taxon>
    </lineage>
</organism>
<evidence type="ECO:0000259" key="11">
    <source>
        <dbReference type="Pfam" id="PF02108"/>
    </source>
</evidence>
<gene>
    <name evidence="12" type="primary">fliH</name>
    <name evidence="12" type="ORF">A9B99_02645</name>
</gene>
<reference evidence="13" key="1">
    <citation type="submission" date="2016-05" db="EMBL/GenBank/DDBJ databases">
        <authorList>
            <person name="Behera P."/>
            <person name="Vaishampayan P."/>
            <person name="Singh N."/>
            <person name="Raina V."/>
            <person name="Suar M."/>
            <person name="Pattnaik A."/>
            <person name="Rastogi G."/>
        </authorList>
    </citation>
    <scope>NUCLEOTIDE SEQUENCE [LARGE SCALE GENOMIC DNA]</scope>
    <source>
        <strain evidence="13">MP23</strain>
    </source>
</reference>
<evidence type="ECO:0000256" key="1">
    <source>
        <dbReference type="ARBA" id="ARBA00003041"/>
    </source>
</evidence>
<keyword evidence="12" id="KW-0282">Flagellum</keyword>
<dbReference type="PANTHER" id="PTHR34982">
    <property type="entry name" value="YOP PROTEINS TRANSLOCATION PROTEIN L"/>
    <property type="match status" value="1"/>
</dbReference>
<dbReference type="InterPro" id="IPR000563">
    <property type="entry name" value="Flag_FliH"/>
</dbReference>
<evidence type="ECO:0000313" key="12">
    <source>
        <dbReference type="EMBL" id="OAT78637.1"/>
    </source>
</evidence>
<evidence type="ECO:0000313" key="13">
    <source>
        <dbReference type="Proteomes" id="UP000078225"/>
    </source>
</evidence>
<evidence type="ECO:0000256" key="9">
    <source>
        <dbReference type="ARBA" id="ARBA00023225"/>
    </source>
</evidence>
<keyword evidence="13" id="KW-1185">Reference proteome</keyword>
<keyword evidence="12" id="KW-0969">Cilium</keyword>
<dbReference type="PANTHER" id="PTHR34982:SF1">
    <property type="entry name" value="FLAGELLAR ASSEMBLY PROTEIN FLIH"/>
    <property type="match status" value="1"/>
</dbReference>
<comment type="subcellular location">
    <subcellularLocation>
        <location evidence="2">Cytoplasm</location>
    </subcellularLocation>
</comment>
<keyword evidence="7" id="KW-1005">Bacterial flagellum biogenesis</keyword>
<proteinExistence type="inferred from homology"/>
<dbReference type="PRINTS" id="PR01003">
    <property type="entry name" value="FLGFLIH"/>
</dbReference>
<feature type="compositionally biased region" description="Low complexity" evidence="10">
    <location>
        <begin position="41"/>
        <end position="50"/>
    </location>
</feature>
<sequence length="242" mass="26717">MSKPQPSWQVWMPDDLNPPAAVFESLVAEKKRKPKPVTENEPVSEPVQPQEPSPEEIMAMMRDAAREQGFNAGYAEGKQQGFQQGHQEGLAQGQQAGMDQALQQQEPIKAQMQQLVSEFQNTLDALDSVIASRLMQLALEAARQVIGQMPVVDNSALIKQIQSLLQQEPMFSGKPILRVHPDDLQRIEEMVGATLNLHGWRLRADPSLHPGGCKVSTDEGDLDASVATRWQELCRLAAPGVL</sequence>
<dbReference type="RefSeq" id="WP_064594335.1">
    <property type="nucleotide sequence ID" value="NZ_CP134782.1"/>
</dbReference>
<comment type="similarity">
    <text evidence="3">Belongs to the FliH family.</text>
</comment>
<dbReference type="OrthoDB" id="6415116at2"/>
<dbReference type="EMBL" id="LYRP01000001">
    <property type="protein sequence ID" value="OAT78637.1"/>
    <property type="molecule type" value="Genomic_DNA"/>
</dbReference>
<dbReference type="GO" id="GO:0009288">
    <property type="term" value="C:bacterial-type flagellum"/>
    <property type="evidence" value="ECO:0007669"/>
    <property type="project" value="InterPro"/>
</dbReference>
<dbReference type="InterPro" id="IPR051472">
    <property type="entry name" value="T3SS_Stator/FliH"/>
</dbReference>
<comment type="caution">
    <text evidence="12">The sequence shown here is derived from an EMBL/GenBank/DDBJ whole genome shotgun (WGS) entry which is preliminary data.</text>
</comment>
<dbReference type="GO" id="GO:0003774">
    <property type="term" value="F:cytoskeletal motor activity"/>
    <property type="evidence" value="ECO:0007669"/>
    <property type="project" value="InterPro"/>
</dbReference>
<evidence type="ECO:0000256" key="2">
    <source>
        <dbReference type="ARBA" id="ARBA00004496"/>
    </source>
</evidence>
<keyword evidence="9" id="KW-1006">Bacterial flagellum protein export</keyword>
<dbReference type="GO" id="GO:0071973">
    <property type="term" value="P:bacterial-type flagellum-dependent cell motility"/>
    <property type="evidence" value="ECO:0007669"/>
    <property type="project" value="InterPro"/>
</dbReference>
<feature type="region of interest" description="Disordered" evidence="10">
    <location>
        <begin position="79"/>
        <end position="101"/>
    </location>
</feature>
<keyword evidence="8" id="KW-0653">Protein transport</keyword>
<dbReference type="InterPro" id="IPR018035">
    <property type="entry name" value="Flagellar_FliH/T3SS_HrpE"/>
</dbReference>
<evidence type="ECO:0000256" key="10">
    <source>
        <dbReference type="SAM" id="MobiDB-lite"/>
    </source>
</evidence>
<feature type="domain" description="Flagellar assembly protein FliH/Type III secretion system HrpE" evidence="11">
    <location>
        <begin position="109"/>
        <end position="233"/>
    </location>
</feature>
<accession>A0A1B7L8F8</accession>
<evidence type="ECO:0000256" key="3">
    <source>
        <dbReference type="ARBA" id="ARBA00006602"/>
    </source>
</evidence>
<dbReference type="AlphaFoldDB" id="A0A1B7L8F8"/>
<keyword evidence="6" id="KW-0963">Cytoplasm</keyword>
<dbReference type="STRING" id="1691903.A9B99_02645"/>
<feature type="region of interest" description="Disordered" evidence="10">
    <location>
        <begin position="30"/>
        <end position="54"/>
    </location>
</feature>
<evidence type="ECO:0000256" key="8">
    <source>
        <dbReference type="ARBA" id="ARBA00022927"/>
    </source>
</evidence>